<comment type="caution">
    <text evidence="4">The sequence shown here is derived from an EMBL/GenBank/DDBJ whole genome shotgun (WGS) entry which is preliminary data.</text>
</comment>
<evidence type="ECO:0000313" key="4">
    <source>
        <dbReference type="EMBL" id="PJE51609.1"/>
    </source>
</evidence>
<dbReference type="Pfam" id="PF00156">
    <property type="entry name" value="Pribosyltran"/>
    <property type="match status" value="1"/>
</dbReference>
<dbReference type="Gene3D" id="3.40.50.2020">
    <property type="match status" value="1"/>
</dbReference>
<dbReference type="InterPro" id="IPR000836">
    <property type="entry name" value="PRTase_dom"/>
</dbReference>
<protein>
    <recommendedName>
        <fullName evidence="6">Phosphoribosyltransferase domain-containing protein</fullName>
    </recommendedName>
</protein>
<comment type="similarity">
    <text evidence="1">Belongs to the ComF/GntX family.</text>
</comment>
<dbReference type="PANTHER" id="PTHR47505">
    <property type="entry name" value="DNA UTILIZATION PROTEIN YHGH"/>
    <property type="match status" value="1"/>
</dbReference>
<dbReference type="Proteomes" id="UP000228496">
    <property type="component" value="Unassembled WGS sequence"/>
</dbReference>
<organism evidence="4 5">
    <name type="scientific">Candidatus Yanofskybacteria bacterium CG10_big_fil_rev_8_21_14_0_10_36_16</name>
    <dbReference type="NCBI Taxonomy" id="1975096"/>
    <lineage>
        <taxon>Bacteria</taxon>
        <taxon>Candidatus Yanofskyibacteriota</taxon>
    </lineage>
</organism>
<evidence type="ECO:0008006" key="6">
    <source>
        <dbReference type="Google" id="ProtNLM"/>
    </source>
</evidence>
<dbReference type="PANTHER" id="PTHR47505:SF1">
    <property type="entry name" value="DNA UTILIZATION PROTEIN YHGH"/>
    <property type="match status" value="1"/>
</dbReference>
<sequence>MAIHKQAMSWVLDMLFPQHCVGCEDLVRNKDFRYFCKECLKKIKTKDDFVCVFCDTKSTDGSTCPFCSKKYHLDQLLPATSYENIIRKAIKEMKYRYIKDIITDLSGLFLEFLNKQARKGKLDFNNNEVVVPVPMQTRRENNRGFNQAELLAQIVGHNFGLKVSPMVLKRRFSFFSKHQADIKIKKERLENAENVYECTTPPFVAGRTVWLVDDVSTTGATLNDCARALKEAGAKKVVGIVLAKGKLNKRPESIIKN</sequence>
<dbReference type="AlphaFoldDB" id="A0A2J0Q8Z9"/>
<feature type="domain" description="Double zinc ribbon" evidence="3">
    <location>
        <begin position="11"/>
        <end position="67"/>
    </location>
</feature>
<feature type="domain" description="Phosphoribosyltransferase" evidence="2">
    <location>
        <begin position="188"/>
        <end position="245"/>
    </location>
</feature>
<dbReference type="SUPFAM" id="SSF53271">
    <property type="entry name" value="PRTase-like"/>
    <property type="match status" value="1"/>
</dbReference>
<dbReference type="InterPro" id="IPR044005">
    <property type="entry name" value="DZR_2"/>
</dbReference>
<accession>A0A2J0Q8Z9</accession>
<evidence type="ECO:0000256" key="1">
    <source>
        <dbReference type="ARBA" id="ARBA00008007"/>
    </source>
</evidence>
<dbReference type="CDD" id="cd06223">
    <property type="entry name" value="PRTases_typeI"/>
    <property type="match status" value="1"/>
</dbReference>
<gene>
    <name evidence="4" type="ORF">COV29_00410</name>
</gene>
<dbReference type="InterPro" id="IPR051910">
    <property type="entry name" value="ComF/GntX_DNA_util-trans"/>
</dbReference>
<dbReference type="Pfam" id="PF18912">
    <property type="entry name" value="DZR_2"/>
    <property type="match status" value="1"/>
</dbReference>
<dbReference type="InterPro" id="IPR029057">
    <property type="entry name" value="PRTase-like"/>
</dbReference>
<evidence type="ECO:0000313" key="5">
    <source>
        <dbReference type="Proteomes" id="UP000228496"/>
    </source>
</evidence>
<name>A0A2J0Q8Z9_9BACT</name>
<dbReference type="EMBL" id="PCXQ01000001">
    <property type="protein sequence ID" value="PJE51609.1"/>
    <property type="molecule type" value="Genomic_DNA"/>
</dbReference>
<proteinExistence type="inferred from homology"/>
<evidence type="ECO:0000259" key="2">
    <source>
        <dbReference type="Pfam" id="PF00156"/>
    </source>
</evidence>
<reference evidence="4 5" key="1">
    <citation type="submission" date="2017-09" db="EMBL/GenBank/DDBJ databases">
        <title>Depth-based differentiation of microbial function through sediment-hosted aquifers and enrichment of novel symbionts in the deep terrestrial subsurface.</title>
        <authorList>
            <person name="Probst A.J."/>
            <person name="Ladd B."/>
            <person name="Jarett J.K."/>
            <person name="Geller-Mcgrath D.E."/>
            <person name="Sieber C.M."/>
            <person name="Emerson J.B."/>
            <person name="Anantharaman K."/>
            <person name="Thomas B.C."/>
            <person name="Malmstrom R."/>
            <person name="Stieglmeier M."/>
            <person name="Klingl A."/>
            <person name="Woyke T."/>
            <person name="Ryan C.M."/>
            <person name="Banfield J.F."/>
        </authorList>
    </citation>
    <scope>NUCLEOTIDE SEQUENCE [LARGE SCALE GENOMIC DNA]</scope>
    <source>
        <strain evidence="4">CG10_big_fil_rev_8_21_14_0_10_36_16</strain>
    </source>
</reference>
<evidence type="ECO:0000259" key="3">
    <source>
        <dbReference type="Pfam" id="PF18912"/>
    </source>
</evidence>